<reference evidence="4" key="1">
    <citation type="submission" date="2025-08" db="UniProtKB">
        <authorList>
            <consortium name="RefSeq"/>
        </authorList>
    </citation>
    <scope>IDENTIFICATION</scope>
    <source>
        <tissue evidence="4">Blood</tissue>
    </source>
</reference>
<protein>
    <submittedName>
        <fullName evidence="4">Protein FAM122C isoform X6</fullName>
    </submittedName>
</protein>
<dbReference type="GeneID" id="116538002"/>
<dbReference type="InterPro" id="IPR026716">
    <property type="entry name" value="PBIR1/2/3"/>
</dbReference>
<keyword evidence="3" id="KW-1185">Reference proteome</keyword>
<dbReference type="CTD" id="159091"/>
<evidence type="ECO:0000256" key="2">
    <source>
        <dbReference type="SAM" id="MobiDB-lite"/>
    </source>
</evidence>
<dbReference type="PANTHER" id="PTHR22227">
    <property type="entry name" value="FAMILY WITH SEQUENCE SIMILARITY 122B ISOFORM X1"/>
    <property type="match status" value="1"/>
</dbReference>
<dbReference type="PANTHER" id="PTHR22227:SF3">
    <property type="entry name" value="PABIR FAMILY MEMBER 1"/>
    <property type="match status" value="1"/>
</dbReference>
<comment type="similarity">
    <text evidence="1">Belongs to the FAM122 family.</text>
</comment>
<dbReference type="RefSeq" id="XP_032116164.1">
    <property type="nucleotide sequence ID" value="XM_032260273.1"/>
</dbReference>
<feature type="compositionally biased region" description="Polar residues" evidence="2">
    <location>
        <begin position="279"/>
        <end position="299"/>
    </location>
</feature>
<accession>A0A6J3GDW6</accession>
<evidence type="ECO:0000313" key="4">
    <source>
        <dbReference type="RefSeq" id="XP_032116164.1"/>
    </source>
</evidence>
<sequence>MKRICGGDSRLSLCELEPENLENLFFDPDMAQEKMELDFELPPTSTTSDSNILRRVSSAPLINGLGFNSQVLQADTLRVRTNRKTFGNQHSPLLPPSPFRGSISRLHQIKQEEAMDLINRETMYEWKIQTEIQISRSWEESLKLSDNSLQKSSSLKCIDLIPVSSMASSIRRTGKQCFSPSLQTSMNCTCSPSSPVPSPMQQYVIRSQNPTNIIRPSILGSLKRKGEMAFQDQPKKIFQGTTNMPFSDTSQLSENNACLLPAAFDGNNSNTGSSGNSSAKISTVTNSPVSPSYTGSHLF</sequence>
<evidence type="ECO:0000313" key="3">
    <source>
        <dbReference type="Proteomes" id="UP000504640"/>
    </source>
</evidence>
<dbReference type="Proteomes" id="UP000504640">
    <property type="component" value="Unplaced"/>
</dbReference>
<gene>
    <name evidence="4" type="primary">FAM122C</name>
</gene>
<feature type="region of interest" description="Disordered" evidence="2">
    <location>
        <begin position="269"/>
        <end position="299"/>
    </location>
</feature>
<evidence type="ECO:0000256" key="1">
    <source>
        <dbReference type="ARBA" id="ARBA00006725"/>
    </source>
</evidence>
<proteinExistence type="inferred from homology"/>
<dbReference type="AlphaFoldDB" id="A0A6J3GDW6"/>
<name>A0A6J3GDW6_SAPAP</name>
<dbReference type="GO" id="GO:0004865">
    <property type="term" value="F:protein serine/threonine phosphatase inhibitor activity"/>
    <property type="evidence" value="ECO:0007669"/>
    <property type="project" value="InterPro"/>
</dbReference>
<organism evidence="3 4">
    <name type="scientific">Sapajus apella</name>
    <name type="common">Brown-capped capuchin</name>
    <name type="synonym">Cebus apella</name>
    <dbReference type="NCBI Taxonomy" id="9515"/>
    <lineage>
        <taxon>Eukaryota</taxon>
        <taxon>Metazoa</taxon>
        <taxon>Chordata</taxon>
        <taxon>Craniata</taxon>
        <taxon>Vertebrata</taxon>
        <taxon>Euteleostomi</taxon>
        <taxon>Mammalia</taxon>
        <taxon>Eutheria</taxon>
        <taxon>Euarchontoglires</taxon>
        <taxon>Primates</taxon>
        <taxon>Haplorrhini</taxon>
        <taxon>Platyrrhini</taxon>
        <taxon>Cebidae</taxon>
        <taxon>Cebinae</taxon>
        <taxon>Sapajus</taxon>
    </lineage>
</organism>
<feature type="compositionally biased region" description="Low complexity" evidence="2">
    <location>
        <begin position="269"/>
        <end position="278"/>
    </location>
</feature>